<keyword evidence="2" id="KW-1185">Reference proteome</keyword>
<organism evidence="1 2">
    <name type="scientific">Petrolisthes manimaculis</name>
    <dbReference type="NCBI Taxonomy" id="1843537"/>
    <lineage>
        <taxon>Eukaryota</taxon>
        <taxon>Metazoa</taxon>
        <taxon>Ecdysozoa</taxon>
        <taxon>Arthropoda</taxon>
        <taxon>Crustacea</taxon>
        <taxon>Multicrustacea</taxon>
        <taxon>Malacostraca</taxon>
        <taxon>Eumalacostraca</taxon>
        <taxon>Eucarida</taxon>
        <taxon>Decapoda</taxon>
        <taxon>Pleocyemata</taxon>
        <taxon>Anomura</taxon>
        <taxon>Galatheoidea</taxon>
        <taxon>Porcellanidae</taxon>
        <taxon>Petrolisthes</taxon>
    </lineage>
</organism>
<protein>
    <submittedName>
        <fullName evidence="1">Uncharacterized protein</fullName>
    </submittedName>
</protein>
<accession>A0AAE1QKH7</accession>
<sequence length="72" mass="7981">MSVLVSPSHQLATVPPRRLRRDQLALNTAMSTIRKSEIGNVANASLHNITTFTTEDGGHWLYASTSWQNSLM</sequence>
<name>A0AAE1QKH7_9EUCA</name>
<comment type="caution">
    <text evidence="1">The sequence shown here is derived from an EMBL/GenBank/DDBJ whole genome shotgun (WGS) entry which is preliminary data.</text>
</comment>
<dbReference type="EMBL" id="JAWZYT010000072">
    <property type="protein sequence ID" value="KAK4328569.1"/>
    <property type="molecule type" value="Genomic_DNA"/>
</dbReference>
<evidence type="ECO:0000313" key="1">
    <source>
        <dbReference type="EMBL" id="KAK4328569.1"/>
    </source>
</evidence>
<proteinExistence type="predicted"/>
<evidence type="ECO:0000313" key="2">
    <source>
        <dbReference type="Proteomes" id="UP001292094"/>
    </source>
</evidence>
<reference evidence="1" key="1">
    <citation type="submission" date="2023-11" db="EMBL/GenBank/DDBJ databases">
        <title>Genome assemblies of two species of porcelain crab, Petrolisthes cinctipes and Petrolisthes manimaculis (Anomura: Porcellanidae).</title>
        <authorList>
            <person name="Angst P."/>
        </authorList>
    </citation>
    <scope>NUCLEOTIDE SEQUENCE</scope>
    <source>
        <strain evidence="1">PB745_02</strain>
        <tissue evidence="1">Gill</tissue>
    </source>
</reference>
<gene>
    <name evidence="1" type="ORF">Pmani_001045</name>
</gene>
<dbReference type="AlphaFoldDB" id="A0AAE1QKH7"/>
<dbReference type="Proteomes" id="UP001292094">
    <property type="component" value="Unassembled WGS sequence"/>
</dbReference>